<dbReference type="InterPro" id="IPR001296">
    <property type="entry name" value="Glyco_trans_1"/>
</dbReference>
<sequence>MRKIVHIINSLEFGGAEMMLANLLARSDRDRFDPVVVLLIKDLTLADRIERLGIPIRVIGMKPGIPDPRGILSLARLLRQEKPQLIQTWMDHSNLIGGLATRLAGVTPLVWGIHHSNHLPGYTKRSTLLTVSACARLSRRVPTRIICCSEHARALYVQRGFMAAKITVIPNGFDTEAYRPDPSARLAVRRELGVEPETPLVGLVARFDPLKDHQTFLLAAGALKDRHPKAHFLLCGEGVDDRNIALTSTIRSLGLENRCHLLGPRRDIPRIQASLDITASSSISEAFPLTVGEAMACGTPCVVTDVGDSALMVGDTGRVVPPRDHAALADALGDILSLSPAQRFAMGEAARRQTVSRFDLSAVTRRYENFYDSIIADKSRSEESVPIESGSVSTPVTSSR</sequence>
<dbReference type="RefSeq" id="WP_406693553.1">
    <property type="nucleotide sequence ID" value="NZ_CP155447.1"/>
</dbReference>
<gene>
    <name evidence="4" type="ORF">V5E97_21190</name>
</gene>
<accession>A0AAU7C7C2</accession>
<feature type="domain" description="Glycosyltransferase subfamily 4-like N-terminal" evidence="3">
    <location>
        <begin position="13"/>
        <end position="176"/>
    </location>
</feature>
<keyword evidence="4" id="KW-0808">Transferase</keyword>
<dbReference type="EC" id="2.4.-.-" evidence="4"/>
<dbReference type="InterPro" id="IPR028098">
    <property type="entry name" value="Glyco_trans_4-like_N"/>
</dbReference>
<feature type="compositionally biased region" description="Polar residues" evidence="1">
    <location>
        <begin position="390"/>
        <end position="400"/>
    </location>
</feature>
<dbReference type="Gene3D" id="3.40.50.2000">
    <property type="entry name" value="Glycogen Phosphorylase B"/>
    <property type="match status" value="2"/>
</dbReference>
<reference evidence="4" key="1">
    <citation type="submission" date="2024-05" db="EMBL/GenBank/DDBJ databases">
        <title>Planctomycetes of the genus Singulisphaera possess chitinolytic capabilities.</title>
        <authorList>
            <person name="Ivanova A."/>
        </authorList>
    </citation>
    <scope>NUCLEOTIDE SEQUENCE</scope>
    <source>
        <strain evidence="4">Ch08T</strain>
    </source>
</reference>
<evidence type="ECO:0000259" key="2">
    <source>
        <dbReference type="Pfam" id="PF00534"/>
    </source>
</evidence>
<dbReference type="CDD" id="cd03807">
    <property type="entry name" value="GT4_WbnK-like"/>
    <property type="match status" value="1"/>
</dbReference>
<dbReference type="SUPFAM" id="SSF53756">
    <property type="entry name" value="UDP-Glycosyltransferase/glycogen phosphorylase"/>
    <property type="match status" value="1"/>
</dbReference>
<evidence type="ECO:0000313" key="4">
    <source>
        <dbReference type="EMBL" id="XBH00872.1"/>
    </source>
</evidence>
<evidence type="ECO:0000259" key="3">
    <source>
        <dbReference type="Pfam" id="PF13439"/>
    </source>
</evidence>
<dbReference type="PANTHER" id="PTHR12526">
    <property type="entry name" value="GLYCOSYLTRANSFERASE"/>
    <property type="match status" value="1"/>
</dbReference>
<keyword evidence="4" id="KW-0328">Glycosyltransferase</keyword>
<dbReference type="AlphaFoldDB" id="A0AAU7C7C2"/>
<proteinExistence type="predicted"/>
<dbReference type="EMBL" id="CP155447">
    <property type="protein sequence ID" value="XBH00872.1"/>
    <property type="molecule type" value="Genomic_DNA"/>
</dbReference>
<dbReference type="GO" id="GO:0016757">
    <property type="term" value="F:glycosyltransferase activity"/>
    <property type="evidence" value="ECO:0007669"/>
    <property type="project" value="UniProtKB-KW"/>
</dbReference>
<feature type="domain" description="Glycosyl transferase family 1" evidence="2">
    <location>
        <begin position="189"/>
        <end position="352"/>
    </location>
</feature>
<organism evidence="4">
    <name type="scientific">Singulisphaera sp. Ch08</name>
    <dbReference type="NCBI Taxonomy" id="3120278"/>
    <lineage>
        <taxon>Bacteria</taxon>
        <taxon>Pseudomonadati</taxon>
        <taxon>Planctomycetota</taxon>
        <taxon>Planctomycetia</taxon>
        <taxon>Isosphaerales</taxon>
        <taxon>Isosphaeraceae</taxon>
        <taxon>Singulisphaera</taxon>
    </lineage>
</organism>
<dbReference type="PANTHER" id="PTHR12526:SF630">
    <property type="entry name" value="GLYCOSYLTRANSFERASE"/>
    <property type="match status" value="1"/>
</dbReference>
<name>A0AAU7C7C2_9BACT</name>
<dbReference type="Pfam" id="PF13439">
    <property type="entry name" value="Glyco_transf_4"/>
    <property type="match status" value="1"/>
</dbReference>
<evidence type="ECO:0000256" key="1">
    <source>
        <dbReference type="SAM" id="MobiDB-lite"/>
    </source>
</evidence>
<feature type="region of interest" description="Disordered" evidence="1">
    <location>
        <begin position="379"/>
        <end position="400"/>
    </location>
</feature>
<dbReference type="Pfam" id="PF00534">
    <property type="entry name" value="Glycos_transf_1"/>
    <property type="match status" value="1"/>
</dbReference>
<protein>
    <submittedName>
        <fullName evidence="4">Glycosyltransferase</fullName>
        <ecNumber evidence="4">2.4.-.-</ecNumber>
    </submittedName>
</protein>